<dbReference type="Proteomes" id="UP000326924">
    <property type="component" value="Unassembled WGS sequence"/>
</dbReference>
<keyword evidence="3" id="KW-1185">Reference proteome</keyword>
<dbReference type="EMBL" id="VXIS01000137">
    <property type="protein sequence ID" value="KAA8902049.1"/>
    <property type="molecule type" value="Genomic_DNA"/>
</dbReference>
<feature type="region of interest" description="Disordered" evidence="1">
    <location>
        <begin position="80"/>
        <end position="99"/>
    </location>
</feature>
<sequence length="239" mass="25706">MSDPRLQSSLDDYSVSVQRYKLQAVLLPPSFRPPILERFQHRNNRWAVDRQTVKVRKVISRMEDQLRRAQPDVAAGLATAVGAGNPRDNPPQDLEASGPVAELPDNSGCCCGEEGTPTPVRLGFPTDVKDSVVMAQQDTCDRHTICPHSTDGDKVSIGTGCDPVSFSVADELDSFVRVGVVSPNAAMQLSGLIDTLRSDGASCSVLKKVCTAFLGSVQAGIAIERDPSCIPHNYDGVDE</sequence>
<evidence type="ECO:0000313" key="3">
    <source>
        <dbReference type="Proteomes" id="UP000326924"/>
    </source>
</evidence>
<evidence type="ECO:0000256" key="1">
    <source>
        <dbReference type="SAM" id="MobiDB-lite"/>
    </source>
</evidence>
<comment type="caution">
    <text evidence="2">The sequence shown here is derived from an EMBL/GenBank/DDBJ whole genome shotgun (WGS) entry which is preliminary data.</text>
</comment>
<accession>A0A5J5ETV5</accession>
<organism evidence="2 3">
    <name type="scientific">Sphaerosporella brunnea</name>
    <dbReference type="NCBI Taxonomy" id="1250544"/>
    <lineage>
        <taxon>Eukaryota</taxon>
        <taxon>Fungi</taxon>
        <taxon>Dikarya</taxon>
        <taxon>Ascomycota</taxon>
        <taxon>Pezizomycotina</taxon>
        <taxon>Pezizomycetes</taxon>
        <taxon>Pezizales</taxon>
        <taxon>Pyronemataceae</taxon>
        <taxon>Sphaerosporella</taxon>
    </lineage>
</organism>
<name>A0A5J5ETV5_9PEZI</name>
<protein>
    <submittedName>
        <fullName evidence="2">Uncharacterized protein</fullName>
    </submittedName>
</protein>
<evidence type="ECO:0000313" key="2">
    <source>
        <dbReference type="EMBL" id="KAA8902049.1"/>
    </source>
</evidence>
<proteinExistence type="predicted"/>
<dbReference type="AlphaFoldDB" id="A0A5J5ETV5"/>
<dbReference type="InParanoid" id="A0A5J5ETV5"/>
<gene>
    <name evidence="2" type="ORF">FN846DRAFT_891628</name>
</gene>
<reference evidence="2 3" key="1">
    <citation type="submission" date="2019-09" db="EMBL/GenBank/DDBJ databases">
        <title>Draft genome of the ectomycorrhizal ascomycete Sphaerosporella brunnea.</title>
        <authorList>
            <consortium name="DOE Joint Genome Institute"/>
            <person name="Benucci G.M."/>
            <person name="Marozzi G."/>
            <person name="Antonielli L."/>
            <person name="Sanchez S."/>
            <person name="Marco P."/>
            <person name="Wang X."/>
            <person name="Falini L.B."/>
            <person name="Barry K."/>
            <person name="Haridas S."/>
            <person name="Lipzen A."/>
            <person name="Labutti K."/>
            <person name="Grigoriev I.V."/>
            <person name="Murat C."/>
            <person name="Martin F."/>
            <person name="Albertini E."/>
            <person name="Donnini D."/>
            <person name="Bonito G."/>
        </authorList>
    </citation>
    <scope>NUCLEOTIDE SEQUENCE [LARGE SCALE GENOMIC DNA]</scope>
    <source>
        <strain evidence="2 3">Sb_GMNB300</strain>
    </source>
</reference>